<dbReference type="PIRSF" id="PIRSF016184">
    <property type="entry name" value="PhzC_PhzF"/>
    <property type="match status" value="1"/>
</dbReference>
<name>A0A8G2BHR6_9PROT</name>
<keyword evidence="3" id="KW-0413">Isomerase</keyword>
<protein>
    <submittedName>
        <fullName evidence="3">Trans-2,3-dihydro-3-hydroxyanthranilate isomerase</fullName>
    </submittedName>
</protein>
<sequence>MTLTYETVDVFTETPFGGNPLAVVFGGEHLTTERMQAIAVEFAYSETTFVLPPKDPANTAQVRIFTPTREVPFAGHPNVGTATVVARRGTLFGRPVADAVRFEEGAGLVPISILSEGGTPVGAQLTVPQPFQRGAEVPAADIAACLGLSESAIRIDRHPPIGGTVGLEFILVELADRAALEAARPIRAEFESRLATRPVYDIHCYLRTGDEDEVDVRTRMFAPLDDIDEDPATGSANGALLGLLAELDGPADGMMALRIAQGVEMGRPSLLLGEVDRAGGATTAIRVGGRCVAMMRGELVMP</sequence>
<dbReference type="GO" id="GO:0005737">
    <property type="term" value="C:cytoplasm"/>
    <property type="evidence" value="ECO:0007669"/>
    <property type="project" value="TreeGrafter"/>
</dbReference>
<comment type="similarity">
    <text evidence="1">Belongs to the PhzF family.</text>
</comment>
<keyword evidence="4" id="KW-1185">Reference proteome</keyword>
<comment type="caution">
    <text evidence="3">The sequence shown here is derived from an EMBL/GenBank/DDBJ whole genome shotgun (WGS) entry which is preliminary data.</text>
</comment>
<feature type="active site" evidence="2">
    <location>
        <position position="46"/>
    </location>
</feature>
<dbReference type="PANTHER" id="PTHR13774:SF32">
    <property type="entry name" value="ANTISENSE-ENHANCING SEQUENCE 1"/>
    <property type="match status" value="1"/>
</dbReference>
<accession>A0A8G2BHR6</accession>
<dbReference type="RefSeq" id="WP_093150366.1">
    <property type="nucleotide sequence ID" value="NZ_FNBW01000006.1"/>
</dbReference>
<dbReference type="Pfam" id="PF02567">
    <property type="entry name" value="PhzC-PhzF"/>
    <property type="match status" value="1"/>
</dbReference>
<dbReference type="Gene3D" id="3.10.310.10">
    <property type="entry name" value="Diaminopimelate Epimerase, Chain A, domain 1"/>
    <property type="match status" value="2"/>
</dbReference>
<organism evidence="3 4">
    <name type="scientific">Thalassobaculum litoreum DSM 18839</name>
    <dbReference type="NCBI Taxonomy" id="1123362"/>
    <lineage>
        <taxon>Bacteria</taxon>
        <taxon>Pseudomonadati</taxon>
        <taxon>Pseudomonadota</taxon>
        <taxon>Alphaproteobacteria</taxon>
        <taxon>Rhodospirillales</taxon>
        <taxon>Thalassobaculaceae</taxon>
        <taxon>Thalassobaculum</taxon>
    </lineage>
</organism>
<dbReference type="GO" id="GO:0016853">
    <property type="term" value="F:isomerase activity"/>
    <property type="evidence" value="ECO:0007669"/>
    <property type="project" value="UniProtKB-KW"/>
</dbReference>
<reference evidence="3 4" key="1">
    <citation type="submission" date="2016-10" db="EMBL/GenBank/DDBJ databases">
        <authorList>
            <person name="Varghese N."/>
            <person name="Submissions S."/>
        </authorList>
    </citation>
    <scope>NUCLEOTIDE SEQUENCE [LARGE SCALE GENOMIC DNA]</scope>
    <source>
        <strain evidence="3 4">DSM 18839</strain>
    </source>
</reference>
<gene>
    <name evidence="3" type="ORF">SAMN05660686_02308</name>
</gene>
<evidence type="ECO:0000256" key="2">
    <source>
        <dbReference type="PIRSR" id="PIRSR016184-1"/>
    </source>
</evidence>
<dbReference type="SUPFAM" id="SSF54506">
    <property type="entry name" value="Diaminopimelate epimerase-like"/>
    <property type="match status" value="1"/>
</dbReference>
<evidence type="ECO:0000313" key="3">
    <source>
        <dbReference type="EMBL" id="SDF77398.1"/>
    </source>
</evidence>
<dbReference type="PANTHER" id="PTHR13774">
    <property type="entry name" value="PHENAZINE BIOSYNTHESIS PROTEIN"/>
    <property type="match status" value="1"/>
</dbReference>
<dbReference type="EMBL" id="FNBW01000006">
    <property type="protein sequence ID" value="SDF77398.1"/>
    <property type="molecule type" value="Genomic_DNA"/>
</dbReference>
<dbReference type="InterPro" id="IPR003719">
    <property type="entry name" value="Phenazine_PhzF-like"/>
</dbReference>
<dbReference type="OrthoDB" id="9788221at2"/>
<evidence type="ECO:0000256" key="1">
    <source>
        <dbReference type="ARBA" id="ARBA00008270"/>
    </source>
</evidence>
<dbReference type="AlphaFoldDB" id="A0A8G2BHR6"/>
<proteinExistence type="inferred from homology"/>
<dbReference type="NCBIfam" id="TIGR00654">
    <property type="entry name" value="PhzF_family"/>
    <property type="match status" value="1"/>
</dbReference>
<dbReference type="Proteomes" id="UP000198615">
    <property type="component" value="Unassembled WGS sequence"/>
</dbReference>
<evidence type="ECO:0000313" key="4">
    <source>
        <dbReference type="Proteomes" id="UP000198615"/>
    </source>
</evidence>